<name>A0A1G2QWM1_9BACT</name>
<keyword evidence="4" id="KW-0963">Cytoplasm</keyword>
<keyword evidence="3 4" id="KW-0342">GTP-binding</keyword>
<dbReference type="InterPro" id="IPR024757">
    <property type="entry name" value="FtsZ_C"/>
</dbReference>
<dbReference type="HAMAP" id="MF_00909">
    <property type="entry name" value="FtsZ"/>
    <property type="match status" value="1"/>
</dbReference>
<dbReference type="InterPro" id="IPR018316">
    <property type="entry name" value="Tubulin/FtsZ_2-layer-sand-dom"/>
</dbReference>
<protein>
    <recommendedName>
        <fullName evidence="4 5">Cell division protein FtsZ</fullName>
    </recommendedName>
</protein>
<feature type="domain" description="Tubulin/FtsZ 2-layer sandwich" evidence="7">
    <location>
        <begin position="200"/>
        <end position="315"/>
    </location>
</feature>
<dbReference type="InterPro" id="IPR045061">
    <property type="entry name" value="FtsZ/CetZ"/>
</dbReference>
<dbReference type="AlphaFoldDB" id="A0A1G2QWM1"/>
<feature type="binding site" evidence="4">
    <location>
        <begin position="101"/>
        <end position="103"/>
    </location>
    <ligand>
        <name>GTP</name>
        <dbReference type="ChEBI" id="CHEBI:37565"/>
    </ligand>
</feature>
<evidence type="ECO:0000256" key="5">
    <source>
        <dbReference type="NCBIfam" id="TIGR00065"/>
    </source>
</evidence>
<dbReference type="SMART" id="SM00864">
    <property type="entry name" value="Tubulin"/>
    <property type="match status" value="1"/>
</dbReference>
<dbReference type="Pfam" id="PF12327">
    <property type="entry name" value="FtsZ_C"/>
    <property type="match status" value="1"/>
</dbReference>
<keyword evidence="2 4" id="KW-0547">Nucleotide-binding</keyword>
<dbReference type="InterPro" id="IPR008280">
    <property type="entry name" value="Tub_FtsZ_C"/>
</dbReference>
<sequence length="315" mass="33231">MNSKTVIKVFGIGGAGNNAVDRMVQAKIRGVDLIAVNTDAQDLKKVRAHQKIRIGRESTKGLGAGMNPELGKKAALESREELLQALQGADMVFLAAGLGGGTGGGAIVPIAEMAKAQKILSVAVVTKPFSFEGSWRNKLAQKAMLELQGKVDTLLVIENDQILELIEPGTTVLSAFWSADEILRQAVQGISDLIVIPGIINVDFADVRSIMSSAGQAVFGMGRAKGEQRIEQALEAALHSPLLNMSIQGANGVLFNIAGGDTLTLAEVNEAAQKIREKLAPEATIIFGTVYDKGLKAGEVKITLIATGFKKGIFS</sequence>
<dbReference type="Gene3D" id="3.30.1330.20">
    <property type="entry name" value="Tubulin/FtsZ, C-terminal domain"/>
    <property type="match status" value="1"/>
</dbReference>
<dbReference type="InterPro" id="IPR036525">
    <property type="entry name" value="Tubulin/FtsZ_GTPase_sf"/>
</dbReference>
<dbReference type="GO" id="GO:0000917">
    <property type="term" value="P:division septum assembly"/>
    <property type="evidence" value="ECO:0007669"/>
    <property type="project" value="UniProtKB-KW"/>
</dbReference>
<evidence type="ECO:0000256" key="1">
    <source>
        <dbReference type="ARBA" id="ARBA00009690"/>
    </source>
</evidence>
<evidence type="ECO:0000256" key="4">
    <source>
        <dbReference type="HAMAP-Rule" id="MF_00909"/>
    </source>
</evidence>
<comment type="similarity">
    <text evidence="1 4">Belongs to the FtsZ family.</text>
</comment>
<feature type="binding site" evidence="4">
    <location>
        <position position="132"/>
    </location>
    <ligand>
        <name>GTP</name>
        <dbReference type="ChEBI" id="CHEBI:37565"/>
    </ligand>
</feature>
<evidence type="ECO:0000313" key="8">
    <source>
        <dbReference type="EMBL" id="OHA64788.1"/>
    </source>
</evidence>
<dbReference type="InterPro" id="IPR000158">
    <property type="entry name" value="Cell_div_FtsZ"/>
</dbReference>
<gene>
    <name evidence="4" type="primary">ftsZ</name>
    <name evidence="8" type="ORF">A2672_00440</name>
</gene>
<keyword evidence="4 8" id="KW-0132">Cell division</keyword>
<feature type="domain" description="Tubulin/FtsZ GTPase" evidence="6">
    <location>
        <begin position="6"/>
        <end position="198"/>
    </location>
</feature>
<keyword evidence="4" id="KW-0131">Cell cycle</keyword>
<evidence type="ECO:0000313" key="9">
    <source>
        <dbReference type="Proteomes" id="UP000178065"/>
    </source>
</evidence>
<evidence type="ECO:0000259" key="7">
    <source>
        <dbReference type="SMART" id="SM00865"/>
    </source>
</evidence>
<dbReference type="SUPFAM" id="SSF52490">
    <property type="entry name" value="Tubulin nucleotide-binding domain-like"/>
    <property type="match status" value="1"/>
</dbReference>
<proteinExistence type="inferred from homology"/>
<dbReference type="InterPro" id="IPR037103">
    <property type="entry name" value="Tubulin/FtsZ-like_C"/>
</dbReference>
<dbReference type="SMART" id="SM00865">
    <property type="entry name" value="Tubulin_C"/>
    <property type="match status" value="1"/>
</dbReference>
<comment type="caution">
    <text evidence="8">The sequence shown here is derived from an EMBL/GenBank/DDBJ whole genome shotgun (WGS) entry which is preliminary data.</text>
</comment>
<dbReference type="PRINTS" id="PR00423">
    <property type="entry name" value="CELLDVISFTSZ"/>
</dbReference>
<dbReference type="CDD" id="cd02201">
    <property type="entry name" value="FtsZ_type1"/>
    <property type="match status" value="1"/>
</dbReference>
<comment type="subunit">
    <text evidence="4">Homodimer. Polymerizes to form a dynamic ring structure in a strictly GTP-dependent manner. Interacts directly with several other division proteins.</text>
</comment>
<evidence type="ECO:0000256" key="3">
    <source>
        <dbReference type="ARBA" id="ARBA00023134"/>
    </source>
</evidence>
<dbReference type="FunFam" id="3.40.50.1440:FF:000001">
    <property type="entry name" value="Cell division protein FtsZ"/>
    <property type="match status" value="1"/>
</dbReference>
<organism evidence="8 9">
    <name type="scientific">Candidatus Wildermuthbacteria bacterium RIFCSPHIGHO2_01_FULL_49_22b</name>
    <dbReference type="NCBI Taxonomy" id="1802448"/>
    <lineage>
        <taxon>Bacteria</taxon>
        <taxon>Candidatus Wildermuthiibacteriota</taxon>
    </lineage>
</organism>
<dbReference type="GO" id="GO:0051258">
    <property type="term" value="P:protein polymerization"/>
    <property type="evidence" value="ECO:0007669"/>
    <property type="project" value="UniProtKB-UniRule"/>
</dbReference>
<dbReference type="GO" id="GO:0003924">
    <property type="term" value="F:GTPase activity"/>
    <property type="evidence" value="ECO:0007669"/>
    <property type="project" value="UniProtKB-UniRule"/>
</dbReference>
<dbReference type="GO" id="GO:0032153">
    <property type="term" value="C:cell division site"/>
    <property type="evidence" value="ECO:0007669"/>
    <property type="project" value="UniProtKB-UniRule"/>
</dbReference>
<reference evidence="8 9" key="1">
    <citation type="journal article" date="2016" name="Nat. Commun.">
        <title>Thousands of microbial genomes shed light on interconnected biogeochemical processes in an aquifer system.</title>
        <authorList>
            <person name="Anantharaman K."/>
            <person name="Brown C.T."/>
            <person name="Hug L.A."/>
            <person name="Sharon I."/>
            <person name="Castelle C.J."/>
            <person name="Probst A.J."/>
            <person name="Thomas B.C."/>
            <person name="Singh A."/>
            <person name="Wilkins M.J."/>
            <person name="Karaoz U."/>
            <person name="Brodie E.L."/>
            <person name="Williams K.H."/>
            <person name="Hubbard S.S."/>
            <person name="Banfield J.F."/>
        </authorList>
    </citation>
    <scope>NUCLEOTIDE SEQUENCE [LARGE SCALE GENOMIC DNA]</scope>
</reference>
<dbReference type="NCBIfam" id="TIGR00065">
    <property type="entry name" value="ftsZ"/>
    <property type="match status" value="1"/>
</dbReference>
<dbReference type="InterPro" id="IPR003008">
    <property type="entry name" value="Tubulin_FtsZ_GTPase"/>
</dbReference>
<dbReference type="Gene3D" id="3.40.50.1440">
    <property type="entry name" value="Tubulin/FtsZ, GTPase domain"/>
    <property type="match status" value="1"/>
</dbReference>
<dbReference type="Proteomes" id="UP000178065">
    <property type="component" value="Unassembled WGS sequence"/>
</dbReference>
<dbReference type="SUPFAM" id="SSF55307">
    <property type="entry name" value="Tubulin C-terminal domain-like"/>
    <property type="match status" value="1"/>
</dbReference>
<evidence type="ECO:0000259" key="6">
    <source>
        <dbReference type="SMART" id="SM00864"/>
    </source>
</evidence>
<keyword evidence="4" id="KW-0717">Septation</keyword>
<dbReference type="GO" id="GO:0005737">
    <property type="term" value="C:cytoplasm"/>
    <property type="evidence" value="ECO:0007669"/>
    <property type="project" value="UniProtKB-SubCell"/>
</dbReference>
<dbReference type="GO" id="GO:0005525">
    <property type="term" value="F:GTP binding"/>
    <property type="evidence" value="ECO:0007669"/>
    <property type="project" value="UniProtKB-UniRule"/>
</dbReference>
<dbReference type="EMBL" id="MHTT01000028">
    <property type="protein sequence ID" value="OHA64788.1"/>
    <property type="molecule type" value="Genomic_DNA"/>
</dbReference>
<feature type="binding site" evidence="4">
    <location>
        <position position="136"/>
    </location>
    <ligand>
        <name>GTP</name>
        <dbReference type="ChEBI" id="CHEBI:37565"/>
    </ligand>
</feature>
<dbReference type="PANTHER" id="PTHR30314">
    <property type="entry name" value="CELL DIVISION PROTEIN FTSZ-RELATED"/>
    <property type="match status" value="1"/>
</dbReference>
<comment type="function">
    <text evidence="4">Essential cell division protein that forms a contractile ring structure (Z ring) at the future cell division site. The regulation of the ring assembly controls the timing and the location of cell division. One of the functions of the FtsZ ring is to recruit other cell division proteins to the septum to produce a new cell wall between the dividing cells. Binds GTP and shows GTPase activity.</text>
</comment>
<dbReference type="GO" id="GO:0043093">
    <property type="term" value="P:FtsZ-dependent cytokinesis"/>
    <property type="evidence" value="ECO:0007669"/>
    <property type="project" value="UniProtKB-UniRule"/>
</dbReference>
<dbReference type="Pfam" id="PF00091">
    <property type="entry name" value="Tubulin"/>
    <property type="match status" value="1"/>
</dbReference>
<accession>A0A1G2QWM1</accession>
<dbReference type="STRING" id="1802448.A2672_00440"/>
<feature type="binding site" evidence="4">
    <location>
        <position position="180"/>
    </location>
    <ligand>
        <name>GTP</name>
        <dbReference type="ChEBI" id="CHEBI:37565"/>
    </ligand>
</feature>
<evidence type="ECO:0000256" key="2">
    <source>
        <dbReference type="ARBA" id="ARBA00022741"/>
    </source>
</evidence>
<dbReference type="PANTHER" id="PTHR30314:SF3">
    <property type="entry name" value="MITOCHONDRIAL DIVISION PROTEIN FSZA"/>
    <property type="match status" value="1"/>
</dbReference>
<feature type="binding site" evidence="4">
    <location>
        <begin position="14"/>
        <end position="18"/>
    </location>
    <ligand>
        <name>GTP</name>
        <dbReference type="ChEBI" id="CHEBI:37565"/>
    </ligand>
</feature>
<comment type="subcellular location">
    <subcellularLocation>
        <location evidence="4">Cytoplasm</location>
    </subcellularLocation>
    <text evidence="4">Assembles at midcell at the inner surface of the cytoplasmic membrane.</text>
</comment>